<name>C9LXE0_SELS3</name>
<dbReference type="eggNOG" id="COG1216">
    <property type="taxonomic scope" value="Bacteria"/>
</dbReference>
<dbReference type="CDD" id="cd00761">
    <property type="entry name" value="Glyco_tranf_GTA_type"/>
    <property type="match status" value="1"/>
</dbReference>
<dbReference type="Proteomes" id="UP000003505">
    <property type="component" value="Unassembled WGS sequence"/>
</dbReference>
<dbReference type="CDD" id="cd04647">
    <property type="entry name" value="LbH_MAT_like"/>
    <property type="match status" value="1"/>
</dbReference>
<feature type="domain" description="Glycosyltransferase 2-like" evidence="1">
    <location>
        <begin position="425"/>
        <end position="533"/>
    </location>
</feature>
<dbReference type="KEGG" id="ssg:Selsp_0530"/>
<dbReference type="GO" id="GO:0016757">
    <property type="term" value="F:glycosyltransferase activity"/>
    <property type="evidence" value="ECO:0007669"/>
    <property type="project" value="UniProtKB-KW"/>
</dbReference>
<dbReference type="InterPro" id="IPR059123">
    <property type="entry name" value="StrF_dom"/>
</dbReference>
<dbReference type="EMBL" id="CP002637">
    <property type="protein sequence ID" value="AEB99502.1"/>
    <property type="molecule type" value="Genomic_DNA"/>
</dbReference>
<dbReference type="InterPro" id="IPR001173">
    <property type="entry name" value="Glyco_trans_2-like"/>
</dbReference>
<dbReference type="PANTHER" id="PTHR23416">
    <property type="entry name" value="SIALIC ACID SYNTHASE-RELATED"/>
    <property type="match status" value="1"/>
</dbReference>
<sequence>MNGKKIAVLVRKSHPAKYAQCIAALHKIKWPQDHAAEVFTLSAGEPYARQVNAVLKETDARVKIYIDDDLRLVFPQAIEEILTIFQDGSIGMVGFLGSRSLPVSGNLMESPYVCGAVYVPSEKGLQEARFGSAAVGECQAVRFLAPSFFATQGDFSWDEDYKNQYYAVLAYSRRFEQQEKRIVVPTVEKPWCAYQGRHISFDADEGDRKRFFAVHHAYLTDDVSPDRQMLYACGEDSAVEGWQNFSLPEAISIGAHTKIHKTALCRAEQAEFAGVPRIVVGDACAVDAYSMLTAASGIVLENFVTLAPNVHLVDFVQRGGAVGLAVRGRSSVSEVRGIRIGYGTRLEENVVVRGAVQIGRGCIVRAGSVVRTDIPDYCVAEGNPAHVVQAFSSKEGRWLPVNCVEDLAALLAEREKTPPMLTYAIITYNRSRFLAKSLESVLQQAGNDALVEVLVSDNASTDDTRSLVEGLQKRYRNLRYHCNEQNIGAEGNVHVAMRESRGEYVIVAGDDDYLVDGTLYSLIDLMYQYRGYALFYRVWSDDPSAKKVYTGSGCLNYLALLRCGITWLSTIAMRRELYDAIEEPHKYDATRLPQVYLQMEILKQKPEFAILEEDVFTAETGDHFTTGFDVAEVFIQNYLHILQETAAPSPEQMSLEKKKVMERVIYPWCWKIKAGYSTLSLEKLFDIVERYYRDEAFYPEILAKLKEILGGNPSGRGSHAS</sequence>
<evidence type="ECO:0000259" key="1">
    <source>
        <dbReference type="Pfam" id="PF00535"/>
    </source>
</evidence>
<keyword evidence="6" id="KW-1185">Reference proteome</keyword>
<dbReference type="Pfam" id="PF00535">
    <property type="entry name" value="Glycos_transf_2"/>
    <property type="match status" value="1"/>
</dbReference>
<dbReference type="Proteomes" id="UP000011124">
    <property type="component" value="Chromosome"/>
</dbReference>
<feature type="domain" description="Streptomycin biosynthesis protein StrF" evidence="2">
    <location>
        <begin position="7"/>
        <end position="214"/>
    </location>
</feature>
<evidence type="ECO:0000313" key="6">
    <source>
        <dbReference type="Proteomes" id="UP000011124"/>
    </source>
</evidence>
<gene>
    <name evidence="3" type="ordered locus">Selsp_0530</name>
    <name evidence="4" type="ORF">SELSPUOL_02148</name>
</gene>
<dbReference type="EMBL" id="ACKP02000049">
    <property type="protein sequence ID" value="EEX76323.1"/>
    <property type="molecule type" value="Genomic_DNA"/>
</dbReference>
<evidence type="ECO:0000313" key="4">
    <source>
        <dbReference type="EMBL" id="EEX76323.1"/>
    </source>
</evidence>
<dbReference type="OrthoDB" id="176403at2"/>
<dbReference type="InterPro" id="IPR011004">
    <property type="entry name" value="Trimer_LpxA-like_sf"/>
</dbReference>
<keyword evidence="4" id="KW-0328">Glycosyltransferase</keyword>
<reference evidence="4 5" key="1">
    <citation type="submission" date="2009-09" db="EMBL/GenBank/DDBJ databases">
        <authorList>
            <person name="Weinstock G."/>
            <person name="Sodergren E."/>
            <person name="Clifton S."/>
            <person name="Fulton L."/>
            <person name="Fulton B."/>
            <person name="Courtney L."/>
            <person name="Fronick C."/>
            <person name="Harrison M."/>
            <person name="Strong C."/>
            <person name="Farmer C."/>
            <person name="Delahaunty K."/>
            <person name="Markovic C."/>
            <person name="Hall O."/>
            <person name="Minx P."/>
            <person name="Tomlinson C."/>
            <person name="Mitreva M."/>
            <person name="Nelson J."/>
            <person name="Hou S."/>
            <person name="Wollam A."/>
            <person name="Pepin K.H."/>
            <person name="Johnson M."/>
            <person name="Bhonagiri V."/>
            <person name="Nash W.E."/>
            <person name="Warren W."/>
            <person name="Chinwalla A."/>
            <person name="Mardis E.R."/>
            <person name="Wilson R.K."/>
        </authorList>
    </citation>
    <scope>NUCLEOTIDE SEQUENCE [LARGE SCALE GENOMIC DNA]</scope>
    <source>
        <strain evidence="4">ATCC 35185</strain>
        <strain evidence="5">ATCC 35185 / DSM 20758 / VPI D19B-28</strain>
    </source>
</reference>
<dbReference type="InterPro" id="IPR029044">
    <property type="entry name" value="Nucleotide-diphossugar_trans"/>
</dbReference>
<dbReference type="PANTHER" id="PTHR23416:SF78">
    <property type="entry name" value="LIPOPOLYSACCHARIDE BIOSYNTHESIS O-ACETYL TRANSFERASE WBBJ-RELATED"/>
    <property type="match status" value="1"/>
</dbReference>
<evidence type="ECO:0000313" key="3">
    <source>
        <dbReference type="EMBL" id="AEB99502.1"/>
    </source>
</evidence>
<dbReference type="HOGENOM" id="CLU_012314_0_0_9"/>
<accession>C9LXE0</accession>
<dbReference type="RefSeq" id="WP_006193475.1">
    <property type="nucleotide sequence ID" value="NC_015437.1"/>
</dbReference>
<dbReference type="eggNOG" id="COG0110">
    <property type="taxonomic scope" value="Bacteria"/>
</dbReference>
<dbReference type="Gene3D" id="2.160.10.10">
    <property type="entry name" value="Hexapeptide repeat proteins"/>
    <property type="match status" value="1"/>
</dbReference>
<proteinExistence type="predicted"/>
<dbReference type="SUPFAM" id="SSF51161">
    <property type="entry name" value="Trimeric LpxA-like enzymes"/>
    <property type="match status" value="1"/>
</dbReference>
<organism evidence="4 5">
    <name type="scientific">Selenomonas sputigena (strain ATCC 35185 / DSM 20758 / CCUG 44933 / VPI D19B-28)</name>
    <dbReference type="NCBI Taxonomy" id="546271"/>
    <lineage>
        <taxon>Bacteria</taxon>
        <taxon>Bacillati</taxon>
        <taxon>Bacillota</taxon>
        <taxon>Negativicutes</taxon>
        <taxon>Selenomonadales</taxon>
        <taxon>Selenomonadaceae</taxon>
        <taxon>Selenomonas</taxon>
    </lineage>
</organism>
<dbReference type="STRING" id="546271.Selsp_0530"/>
<dbReference type="Gene3D" id="3.90.550.10">
    <property type="entry name" value="Spore Coat Polysaccharide Biosynthesis Protein SpsA, Chain A"/>
    <property type="match status" value="2"/>
</dbReference>
<protein>
    <submittedName>
        <fullName evidence="3">Glycosyl transferase family 2</fullName>
    </submittedName>
    <submittedName>
        <fullName evidence="4">Glycosyltransferase, group 2 family protein</fullName>
        <ecNumber evidence="4">2.4.-.-</ecNumber>
    </submittedName>
</protein>
<evidence type="ECO:0000313" key="5">
    <source>
        <dbReference type="Proteomes" id="UP000003505"/>
    </source>
</evidence>
<reference evidence="3 6" key="2">
    <citation type="submission" date="2011-04" db="EMBL/GenBank/DDBJ databases">
        <title>The complete genome of Selenomonas sputigena DSM 20758.</title>
        <authorList>
            <consortium name="US DOE Joint Genome Institute (JGI-PGF)"/>
            <person name="Lucas S."/>
            <person name="Copeland A."/>
            <person name="Lapidus A."/>
            <person name="Bruce D."/>
            <person name="Goodwin L."/>
            <person name="Pitluck S."/>
            <person name="Peters L."/>
            <person name="Kyrpides N."/>
            <person name="Mavromatis K."/>
            <person name="Ivanova N."/>
            <person name="Ovchinnikova G."/>
            <person name="Teshima H."/>
            <person name="Detter J.C."/>
            <person name="Tapia R."/>
            <person name="Han C."/>
            <person name="Land M."/>
            <person name="Hauser L."/>
            <person name="Markowitz V."/>
            <person name="Cheng J.-F."/>
            <person name="Hugenholtz P."/>
            <person name="Woyke T."/>
            <person name="Wu D."/>
            <person name="Gronow S."/>
            <person name="Wellnitz S."/>
            <person name="Schneider S."/>
            <person name="Klenk H.-P."/>
            <person name="Eisen J.A."/>
        </authorList>
    </citation>
    <scope>NUCLEOTIDE SEQUENCE [LARGE SCALE GENOMIC DNA]</scope>
    <source>
        <strain evidence="3">ATCC 35185</strain>
        <strain evidence="6">ATCC 35185 / DSM 20758 / VPI D19B-28</strain>
    </source>
</reference>
<evidence type="ECO:0000259" key="2">
    <source>
        <dbReference type="Pfam" id="PF13712"/>
    </source>
</evidence>
<dbReference type="AlphaFoldDB" id="C9LXE0"/>
<dbReference type="InterPro" id="IPR051159">
    <property type="entry name" value="Hexapeptide_acetyltransf"/>
</dbReference>
<dbReference type="Pfam" id="PF13712">
    <property type="entry name" value="Glyco_tranf_2_5"/>
    <property type="match status" value="1"/>
</dbReference>
<keyword evidence="4" id="KW-0808">Transferase</keyword>
<dbReference type="EC" id="2.4.-.-" evidence="4"/>
<dbReference type="SUPFAM" id="SSF53448">
    <property type="entry name" value="Nucleotide-diphospho-sugar transferases"/>
    <property type="match status" value="2"/>
</dbReference>